<dbReference type="InterPro" id="IPR036390">
    <property type="entry name" value="WH_DNA-bd_sf"/>
</dbReference>
<keyword evidence="3" id="KW-1185">Reference proteome</keyword>
<sequence length="312" mass="33289">MRSLQSRSHPVRFDAWRRAACGSLDPRARMVLDLIPPEGWAPTFLTSASAGGPQELLEQVRATPQSRIRRDLAHAAERQAFPPWARRLADDSGLLRQLCDSLDHVHAVLLAPHWAHVTSEAAADRGIRTRQALTGGVERLLASLHPRRIRWNPPVLEFAMVSGFDGDLYLEGRGLLLVPSVFGAGSPAIDVDAEPQPVMRYPVGHDQPAGSLPFCASPALPAPPGTRSPLALLLGRTRAAVLHTIAEHPGCSTKELATFTSLASPSASEHATTLRGAGLISTIRHHNTALHSPTALGLALLNTPTAGPSPVG</sequence>
<feature type="domain" description="HTH marR-type" evidence="1">
    <location>
        <begin position="236"/>
        <end position="286"/>
    </location>
</feature>
<dbReference type="PANTHER" id="PTHR43132">
    <property type="entry name" value="ARSENICAL RESISTANCE OPERON REPRESSOR ARSR-RELATED"/>
    <property type="match status" value="1"/>
</dbReference>
<accession>A0ABT2JQJ6</accession>
<dbReference type="InterPro" id="IPR036388">
    <property type="entry name" value="WH-like_DNA-bd_sf"/>
</dbReference>
<dbReference type="CDD" id="cd00090">
    <property type="entry name" value="HTH_ARSR"/>
    <property type="match status" value="1"/>
</dbReference>
<comment type="caution">
    <text evidence="2">The sequence shown here is derived from an EMBL/GenBank/DDBJ whole genome shotgun (WGS) entry which is preliminary data.</text>
</comment>
<dbReference type="PANTHER" id="PTHR43132:SF8">
    <property type="entry name" value="HTH-TYPE TRANSCRIPTIONAL REGULATOR KMTR"/>
    <property type="match status" value="1"/>
</dbReference>
<dbReference type="InterPro" id="IPR000835">
    <property type="entry name" value="HTH_MarR-typ"/>
</dbReference>
<dbReference type="Pfam" id="PF01047">
    <property type="entry name" value="MarR"/>
    <property type="match status" value="1"/>
</dbReference>
<dbReference type="Proteomes" id="UP001156389">
    <property type="component" value="Unassembled WGS sequence"/>
</dbReference>
<name>A0ABT2JQJ6_9ACTN</name>
<reference evidence="2 3" key="1">
    <citation type="submission" date="2021-10" db="EMBL/GenBank/DDBJ databases">
        <title>Streptomyces gossypii sp. nov., isolated from soil collected from cotton field.</title>
        <authorList>
            <person name="Ge X."/>
            <person name="Chen X."/>
            <person name="Liu W."/>
        </authorList>
    </citation>
    <scope>NUCLEOTIDE SEQUENCE [LARGE SCALE GENOMIC DNA]</scope>
    <source>
        <strain evidence="2 3">N2-109</strain>
    </source>
</reference>
<dbReference type="InterPro" id="IPR011991">
    <property type="entry name" value="ArsR-like_HTH"/>
</dbReference>
<proteinExistence type="predicted"/>
<dbReference type="SUPFAM" id="SSF46785">
    <property type="entry name" value="Winged helix' DNA-binding domain"/>
    <property type="match status" value="1"/>
</dbReference>
<organism evidence="2 3">
    <name type="scientific">Streptomyces gossypii</name>
    <dbReference type="NCBI Taxonomy" id="2883101"/>
    <lineage>
        <taxon>Bacteria</taxon>
        <taxon>Bacillati</taxon>
        <taxon>Actinomycetota</taxon>
        <taxon>Actinomycetes</taxon>
        <taxon>Kitasatosporales</taxon>
        <taxon>Streptomycetaceae</taxon>
        <taxon>Streptomyces</taxon>
    </lineage>
</organism>
<protein>
    <submittedName>
        <fullName evidence="2">MarR family transcriptional regulator</fullName>
    </submittedName>
</protein>
<dbReference type="RefSeq" id="WP_260217449.1">
    <property type="nucleotide sequence ID" value="NZ_JAJAGO010000004.1"/>
</dbReference>
<evidence type="ECO:0000313" key="3">
    <source>
        <dbReference type="Proteomes" id="UP001156389"/>
    </source>
</evidence>
<evidence type="ECO:0000313" key="2">
    <source>
        <dbReference type="EMBL" id="MCT2590135.1"/>
    </source>
</evidence>
<dbReference type="EMBL" id="JAJAGO010000004">
    <property type="protein sequence ID" value="MCT2590135.1"/>
    <property type="molecule type" value="Genomic_DNA"/>
</dbReference>
<evidence type="ECO:0000259" key="1">
    <source>
        <dbReference type="Pfam" id="PF01047"/>
    </source>
</evidence>
<dbReference type="InterPro" id="IPR051011">
    <property type="entry name" value="Metal_resp_trans_reg"/>
</dbReference>
<dbReference type="Gene3D" id="1.10.10.10">
    <property type="entry name" value="Winged helix-like DNA-binding domain superfamily/Winged helix DNA-binding domain"/>
    <property type="match status" value="1"/>
</dbReference>
<gene>
    <name evidence="2" type="ORF">LHJ74_09455</name>
</gene>